<comment type="caution">
    <text evidence="2">The sequence shown here is derived from an EMBL/GenBank/DDBJ whole genome shotgun (WGS) entry which is preliminary data.</text>
</comment>
<evidence type="ECO:0000256" key="1">
    <source>
        <dbReference type="ARBA" id="ARBA00022679"/>
    </source>
</evidence>
<accession>A0AAW0L4V4</accession>
<dbReference type="Gene3D" id="3.40.50.2000">
    <property type="entry name" value="Glycogen Phosphorylase B"/>
    <property type="match status" value="2"/>
</dbReference>
<dbReference type="Proteomes" id="UP000237347">
    <property type="component" value="Unassembled WGS sequence"/>
</dbReference>
<dbReference type="PANTHER" id="PTHR48045">
    <property type="entry name" value="UDP-GLYCOSYLTRANSFERASE 72B1"/>
    <property type="match status" value="1"/>
</dbReference>
<dbReference type="Pfam" id="PF00201">
    <property type="entry name" value="UDPGT"/>
    <property type="match status" value="1"/>
</dbReference>
<dbReference type="EMBL" id="PKMF04000162">
    <property type="protein sequence ID" value="KAK7845993.1"/>
    <property type="molecule type" value="Genomic_DNA"/>
</dbReference>
<reference evidence="2 3" key="1">
    <citation type="journal article" date="2018" name="Sci. Data">
        <title>The draft genome sequence of cork oak.</title>
        <authorList>
            <person name="Ramos A.M."/>
            <person name="Usie A."/>
            <person name="Barbosa P."/>
            <person name="Barros P.M."/>
            <person name="Capote T."/>
            <person name="Chaves I."/>
            <person name="Simoes F."/>
            <person name="Abreu I."/>
            <person name="Carrasquinho I."/>
            <person name="Faro C."/>
            <person name="Guimaraes J.B."/>
            <person name="Mendonca D."/>
            <person name="Nobrega F."/>
            <person name="Rodrigues L."/>
            <person name="Saibo N.J.M."/>
            <person name="Varela M.C."/>
            <person name="Egas C."/>
            <person name="Matos J."/>
            <person name="Miguel C.M."/>
            <person name="Oliveira M.M."/>
            <person name="Ricardo C.P."/>
            <person name="Goncalves S."/>
        </authorList>
    </citation>
    <scope>NUCLEOTIDE SEQUENCE [LARGE SCALE GENOMIC DNA]</scope>
    <source>
        <strain evidence="3">cv. HL8</strain>
    </source>
</reference>
<name>A0AAW0L4V4_QUESU</name>
<evidence type="ECO:0000313" key="3">
    <source>
        <dbReference type="Proteomes" id="UP000237347"/>
    </source>
</evidence>
<evidence type="ECO:0000313" key="2">
    <source>
        <dbReference type="EMBL" id="KAK7845993.1"/>
    </source>
</evidence>
<proteinExistence type="predicted"/>
<dbReference type="GO" id="GO:0008194">
    <property type="term" value="F:UDP-glycosyltransferase activity"/>
    <property type="evidence" value="ECO:0007669"/>
    <property type="project" value="InterPro"/>
</dbReference>
<gene>
    <name evidence="2" type="primary">UGT76A2_1</name>
    <name evidence="2" type="ORF">CFP56_008583</name>
</gene>
<keyword evidence="3" id="KW-1185">Reference proteome</keyword>
<dbReference type="InterPro" id="IPR002213">
    <property type="entry name" value="UDP_glucos_trans"/>
</dbReference>
<dbReference type="PANTHER" id="PTHR48045:SF31">
    <property type="entry name" value="UDP-GLYCOSYLTRANSFERASE 76B1-LIKE"/>
    <property type="match status" value="1"/>
</dbReference>
<organism evidence="2 3">
    <name type="scientific">Quercus suber</name>
    <name type="common">Cork oak</name>
    <dbReference type="NCBI Taxonomy" id="58331"/>
    <lineage>
        <taxon>Eukaryota</taxon>
        <taxon>Viridiplantae</taxon>
        <taxon>Streptophyta</taxon>
        <taxon>Embryophyta</taxon>
        <taxon>Tracheophyta</taxon>
        <taxon>Spermatophyta</taxon>
        <taxon>Magnoliopsida</taxon>
        <taxon>eudicotyledons</taxon>
        <taxon>Gunneridae</taxon>
        <taxon>Pentapetalae</taxon>
        <taxon>rosids</taxon>
        <taxon>fabids</taxon>
        <taxon>Fagales</taxon>
        <taxon>Fagaceae</taxon>
        <taxon>Quercus</taxon>
    </lineage>
</organism>
<protein>
    <submittedName>
        <fullName evidence="2">Udp-glucose iridoid glucosyltransferase</fullName>
    </submittedName>
</protein>
<keyword evidence="1" id="KW-0808">Transferase</keyword>
<dbReference type="AlphaFoldDB" id="A0AAW0L4V4"/>
<dbReference type="SUPFAM" id="SSF53756">
    <property type="entry name" value="UDP-Glycosyltransferase/glycogen phosphorylase"/>
    <property type="match status" value="1"/>
</dbReference>
<sequence>MGGFLSHCGWNYTLESIYEGIPMICKPCFEDQRVNARYVSHVWRVDLELENELVRGEVEKAIRRLMVDKEGEAMRERAKNLKEKVDICIKEDGSSSDALNKLVEMIMSF</sequence>